<comment type="caution">
    <text evidence="1">The sequence shown here is derived from an EMBL/GenBank/DDBJ whole genome shotgun (WGS) entry which is preliminary data.</text>
</comment>
<reference evidence="1" key="1">
    <citation type="submission" date="2021-08" db="EMBL/GenBank/DDBJ databases">
        <authorList>
            <person name="Stevens D.C."/>
        </authorList>
    </citation>
    <scope>NUCLEOTIDE SEQUENCE</scope>
    <source>
        <strain evidence="1">DSM 53165</strain>
    </source>
</reference>
<dbReference type="RefSeq" id="WP_224193698.1">
    <property type="nucleotide sequence ID" value="NZ_JAIRAU010000028.1"/>
</dbReference>
<sequence>MSETDGPTSGGPDTGGVSQVSCERYLDCIAATDPAALPAAQMGFGPDAACWQGSPETAEQCLKACQTGLESAHMVYPDEPACFLCDEDTDCGAEEQCQAGTCKFVGCGDGIVSDDEVCDGPSCPDCHAPGLCNPLSHAGCEAGEECLRIENEFQCANMPNAPGYHQECTYDVACGAGLVCTIFDPVCGECCNKLCRTDGTANCDCNPFAPPYEYLGVCQDE</sequence>
<dbReference type="EMBL" id="JAIRAU010000028">
    <property type="protein sequence ID" value="MBZ5711935.1"/>
    <property type="molecule type" value="Genomic_DNA"/>
</dbReference>
<organism evidence="1 2">
    <name type="scientific">Nannocystis pusilla</name>
    <dbReference type="NCBI Taxonomy" id="889268"/>
    <lineage>
        <taxon>Bacteria</taxon>
        <taxon>Pseudomonadati</taxon>
        <taxon>Myxococcota</taxon>
        <taxon>Polyangia</taxon>
        <taxon>Nannocystales</taxon>
        <taxon>Nannocystaceae</taxon>
        <taxon>Nannocystis</taxon>
    </lineage>
</organism>
<protein>
    <submittedName>
        <fullName evidence="1">Uncharacterized protein</fullName>
    </submittedName>
</protein>
<proteinExistence type="predicted"/>
<gene>
    <name evidence="1" type="ORF">K7C98_22055</name>
</gene>
<evidence type="ECO:0000313" key="2">
    <source>
        <dbReference type="Proteomes" id="UP001139031"/>
    </source>
</evidence>
<dbReference type="Proteomes" id="UP001139031">
    <property type="component" value="Unassembled WGS sequence"/>
</dbReference>
<keyword evidence="2" id="KW-1185">Reference proteome</keyword>
<name>A0ABS7TUN5_9BACT</name>
<evidence type="ECO:0000313" key="1">
    <source>
        <dbReference type="EMBL" id="MBZ5711935.1"/>
    </source>
</evidence>
<accession>A0ABS7TUN5</accession>